<dbReference type="AlphaFoldDB" id="A0A7V6TZU0"/>
<dbReference type="EMBL" id="DUMN01000337">
    <property type="protein sequence ID" value="HHV68286.1"/>
    <property type="molecule type" value="Genomic_DNA"/>
</dbReference>
<evidence type="ECO:0000259" key="1">
    <source>
        <dbReference type="SMART" id="SM00881"/>
    </source>
</evidence>
<feature type="domain" description="CoA-binding" evidence="1">
    <location>
        <begin position="11"/>
        <end position="104"/>
    </location>
</feature>
<evidence type="ECO:0000313" key="2">
    <source>
        <dbReference type="EMBL" id="HHV68286.1"/>
    </source>
</evidence>
<reference evidence="2 3" key="1">
    <citation type="journal article" date="2020" name="Biotechnol. Biofuels">
        <title>New insights from the biogas microbiome by comprehensive genome-resolved metagenomics of nearly 1600 species originating from multiple anaerobic digesters.</title>
        <authorList>
            <person name="Campanaro S."/>
            <person name="Treu L."/>
            <person name="Rodriguez-R L.M."/>
            <person name="Kovalovszki A."/>
            <person name="Ziels R.M."/>
            <person name="Maus I."/>
            <person name="Zhu X."/>
            <person name="Kougias P.G."/>
            <person name="Basile A."/>
            <person name="Luo G."/>
            <person name="Schluter A."/>
            <person name="Konstantinidis K.T."/>
            <person name="Angelidaki I."/>
        </authorList>
    </citation>
    <scope>NUCLEOTIDE SEQUENCE [LARGE SCALE GENOMIC DNA]</scope>
    <source>
        <strain evidence="2">AS04akNAM_66</strain>
    </source>
</reference>
<dbReference type="PANTHER" id="PTHR42793:SF1">
    <property type="entry name" value="PEPTIDYL-LYSINE N-ACETYLTRANSFERASE PATZ"/>
    <property type="match status" value="1"/>
</dbReference>
<dbReference type="Gene3D" id="3.40.50.720">
    <property type="entry name" value="NAD(P)-binding Rossmann-like Domain"/>
    <property type="match status" value="1"/>
</dbReference>
<dbReference type="InterPro" id="IPR003781">
    <property type="entry name" value="CoA-bd"/>
</dbReference>
<dbReference type="PANTHER" id="PTHR42793">
    <property type="entry name" value="COA BINDING DOMAIN CONTAINING PROTEIN"/>
    <property type="match status" value="1"/>
</dbReference>
<dbReference type="InterPro" id="IPR036291">
    <property type="entry name" value="NAD(P)-bd_dom_sf"/>
</dbReference>
<proteinExistence type="predicted"/>
<organism evidence="2 3">
    <name type="scientific">Brucella intermedia</name>
    <dbReference type="NCBI Taxonomy" id="94625"/>
    <lineage>
        <taxon>Bacteria</taxon>
        <taxon>Pseudomonadati</taxon>
        <taxon>Pseudomonadota</taxon>
        <taxon>Alphaproteobacteria</taxon>
        <taxon>Hyphomicrobiales</taxon>
        <taxon>Brucellaceae</taxon>
        <taxon>Brucella/Ochrobactrum group</taxon>
        <taxon>Brucella</taxon>
    </lineage>
</organism>
<gene>
    <name evidence="2" type="ORF">GXX48_11670</name>
</gene>
<name>A0A7V6TZU0_9HYPH</name>
<dbReference type="Proteomes" id="UP000551563">
    <property type="component" value="Unassembled WGS sequence"/>
</dbReference>
<dbReference type="Pfam" id="PF13380">
    <property type="entry name" value="CoA_binding_2"/>
    <property type="match status" value="1"/>
</dbReference>
<feature type="non-terminal residue" evidence="2">
    <location>
        <position position="141"/>
    </location>
</feature>
<evidence type="ECO:0000313" key="3">
    <source>
        <dbReference type="Proteomes" id="UP000551563"/>
    </source>
</evidence>
<accession>A0A7V6TZU0</accession>
<comment type="caution">
    <text evidence="2">The sequence shown here is derived from an EMBL/GenBank/DDBJ whole genome shotgun (WGS) entry which is preliminary data.</text>
</comment>
<protein>
    <submittedName>
        <fullName evidence="2">CoA-binding protein</fullName>
    </submittedName>
</protein>
<dbReference type="SUPFAM" id="SSF51735">
    <property type="entry name" value="NAD(P)-binding Rossmann-fold domains"/>
    <property type="match status" value="1"/>
</dbReference>
<sequence>MTDHIQNPSKLLRPSSVAIVGASAKEGSFSQNLLKATQSLGFGGDIFLVNPRYESINGQPCYPSIAALPKTPDNVLYAVADQRLVPALEEAAAAGAGGGVIFGRAHSDEGDGHGIQDAIRTIGRSAGMSICGANCMGFISL</sequence>
<dbReference type="SMART" id="SM00881">
    <property type="entry name" value="CoA_binding"/>
    <property type="match status" value="1"/>
</dbReference>